<evidence type="ECO:0000313" key="2">
    <source>
        <dbReference type="EMBL" id="OGM02242.1"/>
    </source>
</evidence>
<feature type="chain" id="PRO_5009533426" evidence="1">
    <location>
        <begin position="23"/>
        <end position="103"/>
    </location>
</feature>
<feature type="signal peptide" evidence="1">
    <location>
        <begin position="1"/>
        <end position="22"/>
    </location>
</feature>
<reference evidence="2 3" key="1">
    <citation type="journal article" date="2016" name="Nat. Commun.">
        <title>Thousands of microbial genomes shed light on interconnected biogeochemical processes in an aquifer system.</title>
        <authorList>
            <person name="Anantharaman K."/>
            <person name="Brown C.T."/>
            <person name="Hug L.A."/>
            <person name="Sharon I."/>
            <person name="Castelle C.J."/>
            <person name="Probst A.J."/>
            <person name="Thomas B.C."/>
            <person name="Singh A."/>
            <person name="Wilkins M.J."/>
            <person name="Karaoz U."/>
            <person name="Brodie E.L."/>
            <person name="Williams K.H."/>
            <person name="Hubbard S.S."/>
            <person name="Banfield J.F."/>
        </authorList>
    </citation>
    <scope>NUCLEOTIDE SEQUENCE [LARGE SCALE GENOMIC DNA]</scope>
</reference>
<organism evidence="2 3">
    <name type="scientific">Candidatus Wallbacteria bacterium GWC2_49_35</name>
    <dbReference type="NCBI Taxonomy" id="1817813"/>
    <lineage>
        <taxon>Bacteria</taxon>
        <taxon>Candidatus Walliibacteriota</taxon>
    </lineage>
</organism>
<dbReference type="Proteomes" id="UP000178735">
    <property type="component" value="Unassembled WGS sequence"/>
</dbReference>
<sequence>MQNSKQTLLVILLCIFALFNNGCLTKEADESAPLNAAFTNLTGDTVLLYIDGKIETQIFAQTAYWVGLEAGHHKYSVLHKTTREELMSGEFMPGDKINIMPKI</sequence>
<keyword evidence="1" id="KW-0732">Signal</keyword>
<dbReference type="EMBL" id="MGFH01000213">
    <property type="protein sequence ID" value="OGM02242.1"/>
    <property type="molecule type" value="Genomic_DNA"/>
</dbReference>
<evidence type="ECO:0000256" key="1">
    <source>
        <dbReference type="SAM" id="SignalP"/>
    </source>
</evidence>
<comment type="caution">
    <text evidence="2">The sequence shown here is derived from an EMBL/GenBank/DDBJ whole genome shotgun (WGS) entry which is preliminary data.</text>
</comment>
<protein>
    <submittedName>
        <fullName evidence="2">Uncharacterized protein</fullName>
    </submittedName>
</protein>
<evidence type="ECO:0000313" key="3">
    <source>
        <dbReference type="Proteomes" id="UP000178735"/>
    </source>
</evidence>
<name>A0A1F7WHD9_9BACT</name>
<gene>
    <name evidence="2" type="ORF">A2008_09085</name>
</gene>
<accession>A0A1F7WHD9</accession>
<dbReference type="AlphaFoldDB" id="A0A1F7WHD9"/>
<proteinExistence type="predicted"/>
<dbReference type="STRING" id="1817813.A2008_09085"/>